<proteinExistence type="predicted"/>
<keyword evidence="4" id="KW-1133">Transmembrane helix</keyword>
<dbReference type="RefSeq" id="WP_064468660.1">
    <property type="nucleotide sequence ID" value="NZ_LDJR01000058.1"/>
</dbReference>
<feature type="domain" description="Methyl-accepting transducer" evidence="5">
    <location>
        <begin position="204"/>
        <end position="454"/>
    </location>
</feature>
<name>A0A177ZM62_9BACI</name>
<dbReference type="STRING" id="217031.ABB05_18270"/>
<protein>
    <recommendedName>
        <fullName evidence="5">Methyl-accepting transducer domain-containing protein</fullName>
    </recommendedName>
</protein>
<dbReference type="PANTHER" id="PTHR32089">
    <property type="entry name" value="METHYL-ACCEPTING CHEMOTAXIS PROTEIN MCPB"/>
    <property type="match status" value="1"/>
</dbReference>
<dbReference type="AlphaFoldDB" id="A0A177ZM62"/>
<keyword evidence="4" id="KW-0812">Transmembrane</keyword>
<dbReference type="SMART" id="SM00283">
    <property type="entry name" value="MA"/>
    <property type="match status" value="1"/>
</dbReference>
<feature type="transmembrane region" description="Helical" evidence="4">
    <location>
        <begin position="72"/>
        <end position="105"/>
    </location>
</feature>
<dbReference type="GO" id="GO:0016020">
    <property type="term" value="C:membrane"/>
    <property type="evidence" value="ECO:0007669"/>
    <property type="project" value="InterPro"/>
</dbReference>
<dbReference type="EMBL" id="LDJR01000058">
    <property type="protein sequence ID" value="OAK67978.1"/>
    <property type="molecule type" value="Genomic_DNA"/>
</dbReference>
<dbReference type="GO" id="GO:0007165">
    <property type="term" value="P:signal transduction"/>
    <property type="evidence" value="ECO:0007669"/>
    <property type="project" value="UniProtKB-KW"/>
</dbReference>
<sequence>MNLEQVRIADRNRKNTIMGIACGLILGVGLIGQIFLDTYLVIVLSLAIPLILLIGLFFLSQRVDMIKQIFPYIVVTLISSMVLATIFLGGISVATIALSFLILIFASIPGSFGVFIYGYLMSSVTIGMAYFQLTDNQAGNLLLIHFLASVMFAATVHQSRKLSKQLGVLVAEAEEKMRFEENWSTNLNQAFIKITGNLQQIQGNANTSVASQKEMLTALEEVSIGSQSQADHIVEIAGTTEATNDLVKKMQGNVKLLVTEADEGGTKASDGVEKMKIMKEQFAAFSQFFNQLMATFQDLTEKIAETNSFAESIREITVQTNMLSLNASIEAARAGEHGKGFAVVAEEIRKLAGLTDNTLEKIDSNLDAVNRSNEMAVTKLHDGMKQLHTQVELTNESDTAFKEITGSMNDLQRKLEQLLQEVEFVADNSEAIQERTNDFASIVEESTAAVEELHASLTQLSNEQDTIVDYVQQTYKEANSLGENFDR</sequence>
<evidence type="ECO:0000256" key="4">
    <source>
        <dbReference type="SAM" id="Phobius"/>
    </source>
</evidence>
<dbReference type="OrthoDB" id="242546at2"/>
<evidence type="ECO:0000256" key="2">
    <source>
        <dbReference type="PROSITE-ProRule" id="PRU00284"/>
    </source>
</evidence>
<evidence type="ECO:0000313" key="6">
    <source>
        <dbReference type="EMBL" id="OAK67978.1"/>
    </source>
</evidence>
<reference evidence="6 7" key="1">
    <citation type="submission" date="2015-05" db="EMBL/GenBank/DDBJ databases">
        <title>Comparison of genome.</title>
        <authorList>
            <person name="Zheng Z."/>
            <person name="Sun M."/>
        </authorList>
    </citation>
    <scope>NUCLEOTIDE SEQUENCE [LARGE SCALE GENOMIC DNA]</scope>
    <source>
        <strain evidence="6 7">G25-74</strain>
    </source>
</reference>
<dbReference type="Pfam" id="PF00015">
    <property type="entry name" value="MCPsignal"/>
    <property type="match status" value="1"/>
</dbReference>
<feature type="coiled-coil region" evidence="3">
    <location>
        <begin position="401"/>
        <end position="463"/>
    </location>
</feature>
<accession>A0A177ZM62</accession>
<evidence type="ECO:0000256" key="3">
    <source>
        <dbReference type="SAM" id="Coils"/>
    </source>
</evidence>
<evidence type="ECO:0000313" key="7">
    <source>
        <dbReference type="Proteomes" id="UP000077881"/>
    </source>
</evidence>
<keyword evidence="1 2" id="KW-0807">Transducer</keyword>
<feature type="transmembrane region" description="Helical" evidence="4">
    <location>
        <begin position="138"/>
        <end position="156"/>
    </location>
</feature>
<comment type="caution">
    <text evidence="6">The sequence shown here is derived from an EMBL/GenBank/DDBJ whole genome shotgun (WGS) entry which is preliminary data.</text>
</comment>
<dbReference type="InterPro" id="IPR004089">
    <property type="entry name" value="MCPsignal_dom"/>
</dbReference>
<dbReference type="PATRIC" id="fig|217031.6.peg.3961"/>
<dbReference type="PANTHER" id="PTHR32089:SF112">
    <property type="entry name" value="LYSOZYME-LIKE PROTEIN-RELATED"/>
    <property type="match status" value="1"/>
</dbReference>
<feature type="transmembrane region" description="Helical" evidence="4">
    <location>
        <begin position="16"/>
        <end position="36"/>
    </location>
</feature>
<dbReference type="Gene3D" id="1.10.287.950">
    <property type="entry name" value="Methyl-accepting chemotaxis protein"/>
    <property type="match status" value="1"/>
</dbReference>
<dbReference type="PROSITE" id="PS50111">
    <property type="entry name" value="CHEMOTAXIS_TRANSDUC_2"/>
    <property type="match status" value="1"/>
</dbReference>
<dbReference type="Proteomes" id="UP000077881">
    <property type="component" value="Unassembled WGS sequence"/>
</dbReference>
<evidence type="ECO:0000256" key="1">
    <source>
        <dbReference type="ARBA" id="ARBA00023224"/>
    </source>
</evidence>
<keyword evidence="7" id="KW-1185">Reference proteome</keyword>
<gene>
    <name evidence="6" type="ORF">ABB05_18270</name>
</gene>
<keyword evidence="3" id="KW-0175">Coiled coil</keyword>
<keyword evidence="4" id="KW-0472">Membrane</keyword>
<evidence type="ECO:0000259" key="5">
    <source>
        <dbReference type="PROSITE" id="PS50111"/>
    </source>
</evidence>
<feature type="transmembrane region" description="Helical" evidence="4">
    <location>
        <begin position="42"/>
        <end position="60"/>
    </location>
</feature>
<organism evidence="6 7">
    <name type="scientific">Lederbergia galactosidilytica</name>
    <dbReference type="NCBI Taxonomy" id="217031"/>
    <lineage>
        <taxon>Bacteria</taxon>
        <taxon>Bacillati</taxon>
        <taxon>Bacillota</taxon>
        <taxon>Bacilli</taxon>
        <taxon>Bacillales</taxon>
        <taxon>Bacillaceae</taxon>
        <taxon>Lederbergia</taxon>
    </lineage>
</organism>
<dbReference type="SUPFAM" id="SSF58104">
    <property type="entry name" value="Methyl-accepting chemotaxis protein (MCP) signaling domain"/>
    <property type="match status" value="1"/>
</dbReference>